<protein>
    <submittedName>
        <fullName evidence="6">UPBEAT1</fullName>
    </submittedName>
</protein>
<dbReference type="InterPro" id="IPR044549">
    <property type="entry name" value="bHLH_AtIBH1-like"/>
</dbReference>
<reference evidence="6" key="1">
    <citation type="submission" date="2023-05" db="EMBL/GenBank/DDBJ databases">
        <title>Genome and transcriptome analyses reveal genes involved in the formation of fine ridges on petal epidermal cells in Hibiscus trionum.</title>
        <authorList>
            <person name="Koshimizu S."/>
            <person name="Masuda S."/>
            <person name="Ishii T."/>
            <person name="Shirasu K."/>
            <person name="Hoshino A."/>
            <person name="Arita M."/>
        </authorList>
    </citation>
    <scope>NUCLEOTIDE SEQUENCE</scope>
    <source>
        <strain evidence="6">Hamamatsu line</strain>
    </source>
</reference>
<evidence type="ECO:0000256" key="4">
    <source>
        <dbReference type="ARBA" id="ARBA00023242"/>
    </source>
</evidence>
<keyword evidence="7" id="KW-1185">Reference proteome</keyword>
<comment type="subcellular location">
    <subcellularLocation>
        <location evidence="1">Nucleus</location>
    </subcellularLocation>
</comment>
<comment type="caution">
    <text evidence="6">The sequence shown here is derived from an EMBL/GenBank/DDBJ whole genome shotgun (WGS) entry which is preliminary data.</text>
</comment>
<evidence type="ECO:0000256" key="2">
    <source>
        <dbReference type="ARBA" id="ARBA00023015"/>
    </source>
</evidence>
<evidence type="ECO:0000313" key="6">
    <source>
        <dbReference type="EMBL" id="GMI99757.1"/>
    </source>
</evidence>
<keyword evidence="3" id="KW-0804">Transcription</keyword>
<sequence length="82" mass="9296">MAKKQRSPRTRSVVMKRRAVREGSRSLANPIVKKVETLKTLIPNHDSKGLDGLFRDTAEYIVSLQMRVRVMQIMVKVLTGSS</sequence>
<feature type="region of interest" description="Disordered" evidence="5">
    <location>
        <begin position="1"/>
        <end position="20"/>
    </location>
</feature>
<keyword evidence="2" id="KW-0805">Transcription regulation</keyword>
<keyword evidence="4" id="KW-0539">Nucleus</keyword>
<dbReference type="PANTHER" id="PTHR33124:SF39">
    <property type="entry name" value="TRANSCRIPTION FACTOR UPBEAT1"/>
    <property type="match status" value="1"/>
</dbReference>
<feature type="compositionally biased region" description="Basic residues" evidence="5">
    <location>
        <begin position="1"/>
        <end position="19"/>
    </location>
</feature>
<dbReference type="PANTHER" id="PTHR33124">
    <property type="entry name" value="TRANSCRIPTION FACTOR IBH1-LIKE 1"/>
    <property type="match status" value="1"/>
</dbReference>
<dbReference type="EMBL" id="BSYR01000035">
    <property type="protein sequence ID" value="GMI99757.1"/>
    <property type="molecule type" value="Genomic_DNA"/>
</dbReference>
<dbReference type="Proteomes" id="UP001165190">
    <property type="component" value="Unassembled WGS sequence"/>
</dbReference>
<proteinExistence type="predicted"/>
<gene>
    <name evidence="6" type="ORF">HRI_003645000</name>
</gene>
<evidence type="ECO:0000313" key="7">
    <source>
        <dbReference type="Proteomes" id="UP001165190"/>
    </source>
</evidence>
<dbReference type="InterPro" id="IPR044660">
    <property type="entry name" value="IBH1-like"/>
</dbReference>
<evidence type="ECO:0000256" key="3">
    <source>
        <dbReference type="ARBA" id="ARBA00023163"/>
    </source>
</evidence>
<name>A0A9W7IRK8_HIBTR</name>
<dbReference type="CDD" id="cd11444">
    <property type="entry name" value="bHLH_AtIBH1_like"/>
    <property type="match status" value="1"/>
</dbReference>
<evidence type="ECO:0000256" key="1">
    <source>
        <dbReference type="ARBA" id="ARBA00004123"/>
    </source>
</evidence>
<dbReference type="GO" id="GO:0005634">
    <property type="term" value="C:nucleus"/>
    <property type="evidence" value="ECO:0007669"/>
    <property type="project" value="UniProtKB-SubCell"/>
</dbReference>
<dbReference type="AlphaFoldDB" id="A0A9W7IRK8"/>
<accession>A0A9W7IRK8</accession>
<dbReference type="GO" id="GO:0006355">
    <property type="term" value="P:regulation of DNA-templated transcription"/>
    <property type="evidence" value="ECO:0007669"/>
    <property type="project" value="InterPro"/>
</dbReference>
<evidence type="ECO:0000256" key="5">
    <source>
        <dbReference type="SAM" id="MobiDB-lite"/>
    </source>
</evidence>
<dbReference type="OrthoDB" id="1935502at2759"/>
<organism evidence="6 7">
    <name type="scientific">Hibiscus trionum</name>
    <name type="common">Flower of an hour</name>
    <dbReference type="NCBI Taxonomy" id="183268"/>
    <lineage>
        <taxon>Eukaryota</taxon>
        <taxon>Viridiplantae</taxon>
        <taxon>Streptophyta</taxon>
        <taxon>Embryophyta</taxon>
        <taxon>Tracheophyta</taxon>
        <taxon>Spermatophyta</taxon>
        <taxon>Magnoliopsida</taxon>
        <taxon>eudicotyledons</taxon>
        <taxon>Gunneridae</taxon>
        <taxon>Pentapetalae</taxon>
        <taxon>rosids</taxon>
        <taxon>malvids</taxon>
        <taxon>Malvales</taxon>
        <taxon>Malvaceae</taxon>
        <taxon>Malvoideae</taxon>
        <taxon>Hibiscus</taxon>
    </lineage>
</organism>